<proteinExistence type="predicted"/>
<reference evidence="1" key="1">
    <citation type="journal article" date="2019" name="MBio">
        <title>Virus Genomes from Deep Sea Sediments Expand the Ocean Megavirome and Support Independent Origins of Viral Gigantism.</title>
        <authorList>
            <person name="Backstrom D."/>
            <person name="Yutin N."/>
            <person name="Jorgensen S.L."/>
            <person name="Dharamshi J."/>
            <person name="Homa F."/>
            <person name="Zaremba-Niedwiedzka K."/>
            <person name="Spang A."/>
            <person name="Wolf Y.I."/>
            <person name="Koonin E.V."/>
            <person name="Ettema T.J."/>
        </authorList>
    </citation>
    <scope>NUCLEOTIDE SEQUENCE</scope>
</reference>
<gene>
    <name evidence="1" type="ORF">LCMiAC02_02970</name>
</gene>
<sequence length="31" mass="3875">MADLMMKLREEEPLNKKEMQEEYDRLAKKYL</sequence>
<protein>
    <submittedName>
        <fullName evidence="1">Uncharacterized protein</fullName>
    </submittedName>
</protein>
<dbReference type="EMBL" id="MK500409">
    <property type="protein sequence ID" value="QBK89202.1"/>
    <property type="molecule type" value="Genomic_DNA"/>
</dbReference>
<evidence type="ECO:0000313" key="1">
    <source>
        <dbReference type="EMBL" id="QBK89202.1"/>
    </source>
</evidence>
<name>A0A481Z123_9VIRU</name>
<organism evidence="1">
    <name type="scientific">Mimivirus LCMiAC02</name>
    <dbReference type="NCBI Taxonomy" id="2506609"/>
    <lineage>
        <taxon>Viruses</taxon>
        <taxon>Varidnaviria</taxon>
        <taxon>Bamfordvirae</taxon>
        <taxon>Nucleocytoviricota</taxon>
        <taxon>Megaviricetes</taxon>
        <taxon>Imitervirales</taxon>
        <taxon>Mimiviridae</taxon>
        <taxon>Klosneuvirinae</taxon>
    </lineage>
</organism>
<accession>A0A481Z123</accession>